<feature type="transmembrane region" description="Helical" evidence="5">
    <location>
        <begin position="121"/>
        <end position="142"/>
    </location>
</feature>
<dbReference type="FunFam" id="1.20.1250.20:FF:000532">
    <property type="entry name" value="SLC (SoLute Carrier) homolog"/>
    <property type="match status" value="1"/>
</dbReference>
<accession>E4Y7P6</accession>
<keyword evidence="4 5" id="KW-0472">Membrane</keyword>
<feature type="domain" description="Major facilitator superfamily (MFS) profile" evidence="6">
    <location>
        <begin position="1"/>
        <end position="439"/>
    </location>
</feature>
<organism evidence="7">
    <name type="scientific">Oikopleura dioica</name>
    <name type="common">Tunicate</name>
    <dbReference type="NCBI Taxonomy" id="34765"/>
    <lineage>
        <taxon>Eukaryota</taxon>
        <taxon>Metazoa</taxon>
        <taxon>Chordata</taxon>
        <taxon>Tunicata</taxon>
        <taxon>Appendicularia</taxon>
        <taxon>Copelata</taxon>
        <taxon>Oikopleuridae</taxon>
        <taxon>Oikopleura</taxon>
    </lineage>
</organism>
<keyword evidence="3 5" id="KW-1133">Transmembrane helix</keyword>
<dbReference type="PANTHER" id="PTHR11662:SF399">
    <property type="entry name" value="FI19708P1-RELATED"/>
    <property type="match status" value="1"/>
</dbReference>
<dbReference type="SUPFAM" id="SSF103473">
    <property type="entry name" value="MFS general substrate transporter"/>
    <property type="match status" value="1"/>
</dbReference>
<name>E4Y7P6_OIKDI</name>
<comment type="subcellular location">
    <subcellularLocation>
        <location evidence="1">Membrane</location>
        <topology evidence="1">Multi-pass membrane protein</topology>
    </subcellularLocation>
</comment>
<sequence>MVQKNNMPSSSSANTNSTSLFEEETVCPIPTDKNAASNGSEVIEDQPRRVRYNWNAKQKGQVLGSYFIGYTVTQLPGAWAGRRYGHIKILTISFFTAGLLTCLLPYVMLQLRDDAAVKFFIFMRVLVGFLQGCCYPTFMALWGSWAPKSELSRLVSIQFAGAGIGIAIMYPVNGWLAVELGWQFIFYFTGTIAMIFSGALGYCCCDTPAEHDTISQEELTLIMSDKKETSNERHVIPWKSILTSVPIWAIVIAHTAGNFGTYVMTSYMPSYLDEQLHYNIKSAAIFSAIPALIKPAMTMISGVLSDFLVTHMKMRTIVVRKIMSTVGLCTAGFSIALAGHVGCNAVVIVFLLSISLSFDGVTTSGFKANHVEIAPGLSGITYAMANTFGSLPGFIGPAITGLLLASFSGVTGWFIVFWLTAIIYFIGALAFLVFGTSETQSWAKSDDNKYKISNKNIGLKIVQGTLFND</sequence>
<keyword evidence="2 5" id="KW-0812">Transmembrane</keyword>
<dbReference type="AlphaFoldDB" id="E4Y7P6"/>
<protein>
    <recommendedName>
        <fullName evidence="6">Major facilitator superfamily (MFS) profile domain-containing protein</fullName>
    </recommendedName>
</protein>
<dbReference type="PANTHER" id="PTHR11662">
    <property type="entry name" value="SOLUTE CARRIER FAMILY 17"/>
    <property type="match status" value="1"/>
</dbReference>
<feature type="transmembrane region" description="Helical" evidence="5">
    <location>
        <begin position="413"/>
        <end position="434"/>
    </location>
</feature>
<dbReference type="InterPro" id="IPR011701">
    <property type="entry name" value="MFS"/>
</dbReference>
<evidence type="ECO:0000256" key="1">
    <source>
        <dbReference type="ARBA" id="ARBA00004141"/>
    </source>
</evidence>
<reference evidence="7" key="1">
    <citation type="journal article" date="2010" name="Science">
        <title>Plasticity of animal genome architecture unmasked by rapid evolution of a pelagic tunicate.</title>
        <authorList>
            <person name="Denoeud F."/>
            <person name="Henriet S."/>
            <person name="Mungpakdee S."/>
            <person name="Aury J.M."/>
            <person name="Da Silva C."/>
            <person name="Brinkmann H."/>
            <person name="Mikhaleva J."/>
            <person name="Olsen L.C."/>
            <person name="Jubin C."/>
            <person name="Canestro C."/>
            <person name="Bouquet J.M."/>
            <person name="Danks G."/>
            <person name="Poulain J."/>
            <person name="Campsteijn C."/>
            <person name="Adamski M."/>
            <person name="Cross I."/>
            <person name="Yadetie F."/>
            <person name="Muffato M."/>
            <person name="Louis A."/>
            <person name="Butcher S."/>
            <person name="Tsagkogeorga G."/>
            <person name="Konrad A."/>
            <person name="Singh S."/>
            <person name="Jensen M.F."/>
            <person name="Cong E.H."/>
            <person name="Eikeseth-Otteraa H."/>
            <person name="Noel B."/>
            <person name="Anthouard V."/>
            <person name="Porcel B.M."/>
            <person name="Kachouri-Lafond R."/>
            <person name="Nishino A."/>
            <person name="Ugolini M."/>
            <person name="Chourrout P."/>
            <person name="Nishida H."/>
            <person name="Aasland R."/>
            <person name="Huzurbazar S."/>
            <person name="Westhof E."/>
            <person name="Delsuc F."/>
            <person name="Lehrach H."/>
            <person name="Reinhardt R."/>
            <person name="Weissenbach J."/>
            <person name="Roy S.W."/>
            <person name="Artiguenave F."/>
            <person name="Postlethwait J.H."/>
            <person name="Manak J.R."/>
            <person name="Thompson E.M."/>
            <person name="Jaillon O."/>
            <person name="Du Pasquier L."/>
            <person name="Boudinot P."/>
            <person name="Liberles D.A."/>
            <person name="Volff J.N."/>
            <person name="Philippe H."/>
            <person name="Lenhard B."/>
            <person name="Roest Crollius H."/>
            <person name="Wincker P."/>
            <person name="Chourrout D."/>
        </authorList>
    </citation>
    <scope>NUCLEOTIDE SEQUENCE [LARGE SCALE GENOMIC DNA]</scope>
</reference>
<feature type="transmembrane region" description="Helical" evidence="5">
    <location>
        <begin position="321"/>
        <end position="339"/>
    </location>
</feature>
<evidence type="ECO:0000256" key="4">
    <source>
        <dbReference type="ARBA" id="ARBA00023136"/>
    </source>
</evidence>
<dbReference type="InterPro" id="IPR050382">
    <property type="entry name" value="MFS_Na/Anion_cotransporter"/>
</dbReference>
<dbReference type="GO" id="GO:0016324">
    <property type="term" value="C:apical plasma membrane"/>
    <property type="evidence" value="ECO:0007669"/>
    <property type="project" value="TreeGrafter"/>
</dbReference>
<dbReference type="InterPro" id="IPR020846">
    <property type="entry name" value="MFS_dom"/>
</dbReference>
<evidence type="ECO:0000256" key="2">
    <source>
        <dbReference type="ARBA" id="ARBA00022692"/>
    </source>
</evidence>
<feature type="transmembrane region" description="Helical" evidence="5">
    <location>
        <begin position="154"/>
        <end position="172"/>
    </location>
</feature>
<evidence type="ECO:0000256" key="3">
    <source>
        <dbReference type="ARBA" id="ARBA00022989"/>
    </source>
</evidence>
<evidence type="ECO:0000256" key="5">
    <source>
        <dbReference type="SAM" id="Phobius"/>
    </source>
</evidence>
<evidence type="ECO:0000313" key="7">
    <source>
        <dbReference type="EMBL" id="CBY31646.1"/>
    </source>
</evidence>
<dbReference type="PROSITE" id="PS50850">
    <property type="entry name" value="MFS"/>
    <property type="match status" value="1"/>
</dbReference>
<feature type="transmembrane region" description="Helical" evidence="5">
    <location>
        <begin position="387"/>
        <end position="407"/>
    </location>
</feature>
<dbReference type="GO" id="GO:0022857">
    <property type="term" value="F:transmembrane transporter activity"/>
    <property type="evidence" value="ECO:0007669"/>
    <property type="project" value="InterPro"/>
</dbReference>
<proteinExistence type="predicted"/>
<feature type="transmembrane region" description="Helical" evidence="5">
    <location>
        <begin position="184"/>
        <end position="205"/>
    </location>
</feature>
<dbReference type="Gene3D" id="1.20.1250.20">
    <property type="entry name" value="MFS general substrate transporter like domains"/>
    <property type="match status" value="2"/>
</dbReference>
<evidence type="ECO:0000259" key="6">
    <source>
        <dbReference type="PROSITE" id="PS50850"/>
    </source>
</evidence>
<feature type="transmembrane region" description="Helical" evidence="5">
    <location>
        <begin position="241"/>
        <end position="264"/>
    </location>
</feature>
<gene>
    <name evidence="7" type="ORF">GSOID_T00025563001</name>
</gene>
<dbReference type="EMBL" id="FN654311">
    <property type="protein sequence ID" value="CBY31646.1"/>
    <property type="molecule type" value="Genomic_DNA"/>
</dbReference>
<dbReference type="InterPro" id="IPR036259">
    <property type="entry name" value="MFS_trans_sf"/>
</dbReference>
<dbReference type="Pfam" id="PF07690">
    <property type="entry name" value="MFS_1"/>
    <property type="match status" value="1"/>
</dbReference>
<dbReference type="GO" id="GO:0006820">
    <property type="term" value="P:monoatomic anion transport"/>
    <property type="evidence" value="ECO:0007669"/>
    <property type="project" value="TreeGrafter"/>
</dbReference>
<feature type="transmembrane region" description="Helical" evidence="5">
    <location>
        <begin position="89"/>
        <end position="109"/>
    </location>
</feature>
<feature type="transmembrane region" description="Helical" evidence="5">
    <location>
        <begin position="284"/>
        <end position="309"/>
    </location>
</feature>
<dbReference type="Proteomes" id="UP000011014">
    <property type="component" value="Unassembled WGS sequence"/>
</dbReference>